<protein>
    <submittedName>
        <fullName evidence="1">DUF1033 family protein</fullName>
    </submittedName>
</protein>
<dbReference type="Proteomes" id="UP001597218">
    <property type="component" value="Unassembled WGS sequence"/>
</dbReference>
<name>A0ABW4SG37_9BACL</name>
<comment type="caution">
    <text evidence="1">The sequence shown here is derived from an EMBL/GenBank/DDBJ whole genome shotgun (WGS) entry which is preliminary data.</text>
</comment>
<dbReference type="EMBL" id="JBHUGI010000024">
    <property type="protein sequence ID" value="MFD1928296.1"/>
    <property type="molecule type" value="Genomic_DNA"/>
</dbReference>
<gene>
    <name evidence="1" type="ORF">ACFSFY_09510</name>
</gene>
<organism evidence="1 2">
    <name type="scientific">Sporosarcina siberiensis</name>
    <dbReference type="NCBI Taxonomy" id="1365606"/>
    <lineage>
        <taxon>Bacteria</taxon>
        <taxon>Bacillati</taxon>
        <taxon>Bacillota</taxon>
        <taxon>Bacilli</taxon>
        <taxon>Bacillales</taxon>
        <taxon>Caryophanaceae</taxon>
        <taxon>Sporosarcina</taxon>
    </lineage>
</organism>
<dbReference type="Pfam" id="PF06279">
    <property type="entry name" value="DUF1033"/>
    <property type="match status" value="1"/>
</dbReference>
<accession>A0ABW4SG37</accession>
<dbReference type="RefSeq" id="WP_381537501.1">
    <property type="nucleotide sequence ID" value="NZ_JBHUGI010000024.1"/>
</dbReference>
<proteinExistence type="predicted"/>
<reference evidence="2" key="1">
    <citation type="journal article" date="2019" name="Int. J. Syst. Evol. Microbiol.">
        <title>The Global Catalogue of Microorganisms (GCM) 10K type strain sequencing project: providing services to taxonomists for standard genome sequencing and annotation.</title>
        <authorList>
            <consortium name="The Broad Institute Genomics Platform"/>
            <consortium name="The Broad Institute Genome Sequencing Center for Infectious Disease"/>
            <person name="Wu L."/>
            <person name="Ma J."/>
        </authorList>
    </citation>
    <scope>NUCLEOTIDE SEQUENCE [LARGE SCALE GENOMIC DNA]</scope>
    <source>
        <strain evidence="2">CGMCC 4.7177</strain>
    </source>
</reference>
<sequence>MYEFIYMKAEFEPWWMFEDWEDTIIIRETSMNFNEVQEQLREFVLKLREKHEFEAVKKECFYAFWSSNEQVFCEACDDDLQTYHGLFILKDGQPVNLIIM</sequence>
<keyword evidence="2" id="KW-1185">Reference proteome</keyword>
<evidence type="ECO:0000313" key="1">
    <source>
        <dbReference type="EMBL" id="MFD1928296.1"/>
    </source>
</evidence>
<dbReference type="InterPro" id="IPR010434">
    <property type="entry name" value="DUF1033"/>
</dbReference>
<evidence type="ECO:0000313" key="2">
    <source>
        <dbReference type="Proteomes" id="UP001597218"/>
    </source>
</evidence>